<gene>
    <name evidence="3" type="ORF">YC6258_03968</name>
</gene>
<dbReference type="InterPro" id="IPR014729">
    <property type="entry name" value="Rossmann-like_a/b/a_fold"/>
</dbReference>
<dbReference type="SUPFAM" id="SSF52402">
    <property type="entry name" value="Adenine nucleotide alpha hydrolases-like"/>
    <property type="match status" value="1"/>
</dbReference>
<sequence length="145" mass="16087">MFKHILIATDGSDGACEALKVAVEMQKIFDADLWILSVFRHHSLREASMSMVRPVDPENMDLMMKHYASDVAESCKRYAIDQQCLKVRAFVKSGRPAKTIVQFAREKGADLIILGHRGLGHTEGFILGSVSHKVSGMARCPVMVV</sequence>
<dbReference type="PANTHER" id="PTHR46268:SF6">
    <property type="entry name" value="UNIVERSAL STRESS PROTEIN UP12"/>
    <property type="match status" value="1"/>
</dbReference>
<dbReference type="InterPro" id="IPR006015">
    <property type="entry name" value="Universal_stress_UspA"/>
</dbReference>
<dbReference type="HOGENOM" id="CLU_049301_16_0_6"/>
<dbReference type="CDD" id="cd00293">
    <property type="entry name" value="USP-like"/>
    <property type="match status" value="1"/>
</dbReference>
<reference evidence="3 4" key="1">
    <citation type="submission" date="2014-01" db="EMBL/GenBank/DDBJ databases">
        <title>Full genme sequencing of cellulolytic bacterium Gynuella sunshinyii YC6258T gen. nov., sp. nov.</title>
        <authorList>
            <person name="Khan H."/>
            <person name="Chung E.J."/>
            <person name="Chung Y.R."/>
        </authorList>
    </citation>
    <scope>NUCLEOTIDE SEQUENCE [LARGE SCALE GENOMIC DNA]</scope>
    <source>
        <strain evidence="3 4">YC6258</strain>
    </source>
</reference>
<dbReference type="Pfam" id="PF00582">
    <property type="entry name" value="Usp"/>
    <property type="match status" value="1"/>
</dbReference>
<accession>A0A0C5VZZ6</accession>
<dbReference type="PANTHER" id="PTHR46268">
    <property type="entry name" value="STRESS RESPONSE PROTEIN NHAX"/>
    <property type="match status" value="1"/>
</dbReference>
<evidence type="ECO:0000313" key="4">
    <source>
        <dbReference type="Proteomes" id="UP000032266"/>
    </source>
</evidence>
<evidence type="ECO:0000256" key="1">
    <source>
        <dbReference type="ARBA" id="ARBA00008791"/>
    </source>
</evidence>
<dbReference type="STRING" id="1445510.YC6258_03968"/>
<dbReference type="InterPro" id="IPR006016">
    <property type="entry name" value="UspA"/>
</dbReference>
<name>A0A0C5VZZ6_9GAMM</name>
<dbReference type="Proteomes" id="UP000032266">
    <property type="component" value="Chromosome"/>
</dbReference>
<dbReference type="KEGG" id="gsn:YC6258_03968"/>
<organism evidence="3 4">
    <name type="scientific">Gynuella sunshinyii YC6258</name>
    <dbReference type="NCBI Taxonomy" id="1445510"/>
    <lineage>
        <taxon>Bacteria</taxon>
        <taxon>Pseudomonadati</taxon>
        <taxon>Pseudomonadota</taxon>
        <taxon>Gammaproteobacteria</taxon>
        <taxon>Oceanospirillales</taxon>
        <taxon>Saccharospirillaceae</taxon>
        <taxon>Gynuella</taxon>
    </lineage>
</organism>
<comment type="similarity">
    <text evidence="1">Belongs to the universal stress protein A family.</text>
</comment>
<dbReference type="PRINTS" id="PR01438">
    <property type="entry name" value="UNVRSLSTRESS"/>
</dbReference>
<dbReference type="EMBL" id="CP007142">
    <property type="protein sequence ID" value="AJQ96004.1"/>
    <property type="molecule type" value="Genomic_DNA"/>
</dbReference>
<dbReference type="Gene3D" id="3.40.50.620">
    <property type="entry name" value="HUPs"/>
    <property type="match status" value="1"/>
</dbReference>
<dbReference type="AlphaFoldDB" id="A0A0C5VZZ6"/>
<dbReference type="RefSeq" id="WP_044618130.1">
    <property type="nucleotide sequence ID" value="NZ_CP007142.1"/>
</dbReference>
<protein>
    <submittedName>
        <fullName evidence="3">Universal stress protein UspA and related nucleotide-binding protein</fullName>
    </submittedName>
</protein>
<evidence type="ECO:0000313" key="3">
    <source>
        <dbReference type="EMBL" id="AJQ96004.1"/>
    </source>
</evidence>
<dbReference type="OrthoDB" id="9792500at2"/>
<proteinExistence type="inferred from homology"/>
<feature type="domain" description="UspA" evidence="2">
    <location>
        <begin position="1"/>
        <end position="145"/>
    </location>
</feature>
<keyword evidence="4" id="KW-1185">Reference proteome</keyword>
<evidence type="ECO:0000259" key="2">
    <source>
        <dbReference type="Pfam" id="PF00582"/>
    </source>
</evidence>